<protein>
    <recommendedName>
        <fullName evidence="4">Secreted protein</fullName>
    </recommendedName>
</protein>
<evidence type="ECO:0000313" key="3">
    <source>
        <dbReference type="Proteomes" id="UP000671914"/>
    </source>
</evidence>
<feature type="chain" id="PRO_5037538352" description="Secreted protein" evidence="1">
    <location>
        <begin position="33"/>
        <end position="213"/>
    </location>
</feature>
<gene>
    <name evidence="2" type="ORF">G127AT_06540</name>
</gene>
<sequence length="213" mass="22639">MILKVPKARFMTTSALVAVLLVFAPVTSAAHAEDGSINGWDKDLFIAAAVEVGGLTDDKAEEVWGDERLMSAVGVQSETVTTKTERAPTAGDLGESAEHGFVPLTMMNTVHDRTVTNIFGHVVRQLIVYKDFACGSDSFRVLSTSYSVDANSTIGESFTGLAGSQDYFNGARTSHTTFRNAHFQNLLVPGSSNLWVEITVTSGCGVTKSAGGQ</sequence>
<keyword evidence="1" id="KW-0732">Signal</keyword>
<evidence type="ECO:0000256" key="1">
    <source>
        <dbReference type="SAM" id="SignalP"/>
    </source>
</evidence>
<dbReference type="AlphaFoldDB" id="A0A975FNU6"/>
<evidence type="ECO:0000313" key="2">
    <source>
        <dbReference type="EMBL" id="QTX05850.1"/>
    </source>
</evidence>
<reference evidence="2" key="1">
    <citation type="submission" date="2021-03" db="EMBL/GenBank/DDBJ databases">
        <title>Agromyces archimandritus sp. nov., isolated from the cockroach Archimandrita tessellata.</title>
        <authorList>
            <person name="Guzman J."/>
            <person name="Ortuzar M."/>
            <person name="Poehlein A."/>
            <person name="Daniel R."/>
            <person name="Trujillo M."/>
            <person name="Vilcinskas A."/>
        </authorList>
    </citation>
    <scope>NUCLEOTIDE SEQUENCE</scope>
    <source>
        <strain evidence="2">G127AT</strain>
    </source>
</reference>
<dbReference type="KEGG" id="aarc:G127AT_06540"/>
<name>A0A975FNU6_9MICO</name>
<organism evidence="2 3">
    <name type="scientific">Agromyces archimandritae</name>
    <dbReference type="NCBI Taxonomy" id="2781962"/>
    <lineage>
        <taxon>Bacteria</taxon>
        <taxon>Bacillati</taxon>
        <taxon>Actinomycetota</taxon>
        <taxon>Actinomycetes</taxon>
        <taxon>Micrococcales</taxon>
        <taxon>Microbacteriaceae</taxon>
        <taxon>Agromyces</taxon>
    </lineage>
</organism>
<dbReference type="Proteomes" id="UP000671914">
    <property type="component" value="Chromosome"/>
</dbReference>
<dbReference type="RefSeq" id="WP_210901218.1">
    <property type="nucleotide sequence ID" value="NZ_CP071696.1"/>
</dbReference>
<feature type="signal peptide" evidence="1">
    <location>
        <begin position="1"/>
        <end position="32"/>
    </location>
</feature>
<dbReference type="EMBL" id="CP071696">
    <property type="protein sequence ID" value="QTX05850.1"/>
    <property type="molecule type" value="Genomic_DNA"/>
</dbReference>
<accession>A0A975FNU6</accession>
<evidence type="ECO:0008006" key="4">
    <source>
        <dbReference type="Google" id="ProtNLM"/>
    </source>
</evidence>
<proteinExistence type="predicted"/>
<keyword evidence="3" id="KW-1185">Reference proteome</keyword>